<protein>
    <recommendedName>
        <fullName evidence="3">Aspartyl-phosphate phosphatase Spo0E family protein</fullName>
    </recommendedName>
</protein>
<dbReference type="Proteomes" id="UP000531594">
    <property type="component" value="Unassembled WGS sequence"/>
</dbReference>
<dbReference type="EMBL" id="JACHGK010000010">
    <property type="protein sequence ID" value="MBB6446232.1"/>
    <property type="molecule type" value="Genomic_DNA"/>
</dbReference>
<dbReference type="AlphaFoldDB" id="A0A7X0LX74"/>
<dbReference type="GO" id="GO:0043937">
    <property type="term" value="P:regulation of sporulation"/>
    <property type="evidence" value="ECO:0007669"/>
    <property type="project" value="InterPro"/>
</dbReference>
<sequence length="68" mass="7980">MCGLSLNEILLLKQTLLIQIKLLGETMMDFGMKEGLTHEKTINLSQELDQYIYLYQKLKKRSLEYALE</sequence>
<evidence type="ECO:0008006" key="3">
    <source>
        <dbReference type="Google" id="ProtNLM"/>
    </source>
</evidence>
<accession>A0A7X0LX74</accession>
<evidence type="ECO:0000313" key="1">
    <source>
        <dbReference type="EMBL" id="MBB6446232.1"/>
    </source>
</evidence>
<dbReference type="Pfam" id="PF09388">
    <property type="entry name" value="SpoOE-like"/>
    <property type="match status" value="1"/>
</dbReference>
<keyword evidence="2" id="KW-1185">Reference proteome</keyword>
<comment type="caution">
    <text evidence="1">The sequence shown here is derived from an EMBL/GenBank/DDBJ whole genome shotgun (WGS) entry which is preliminary data.</text>
</comment>
<proteinExistence type="predicted"/>
<dbReference type="GO" id="GO:0046983">
    <property type="term" value="F:protein dimerization activity"/>
    <property type="evidence" value="ECO:0007669"/>
    <property type="project" value="InterPro"/>
</dbReference>
<organism evidence="1 2">
    <name type="scientific">Bacillus benzoevorans</name>
    <dbReference type="NCBI Taxonomy" id="1456"/>
    <lineage>
        <taxon>Bacteria</taxon>
        <taxon>Bacillati</taxon>
        <taxon>Bacillota</taxon>
        <taxon>Bacilli</taxon>
        <taxon>Bacillales</taxon>
        <taxon>Bacillaceae</taxon>
        <taxon>Bacillus</taxon>
    </lineage>
</organism>
<evidence type="ECO:0000313" key="2">
    <source>
        <dbReference type="Proteomes" id="UP000531594"/>
    </source>
</evidence>
<dbReference type="SUPFAM" id="SSF140500">
    <property type="entry name" value="BAS1536-like"/>
    <property type="match status" value="1"/>
</dbReference>
<dbReference type="Gene3D" id="4.10.280.10">
    <property type="entry name" value="Helix-loop-helix DNA-binding domain"/>
    <property type="match status" value="1"/>
</dbReference>
<dbReference type="InterPro" id="IPR018540">
    <property type="entry name" value="Spo0E-like"/>
</dbReference>
<dbReference type="InterPro" id="IPR037208">
    <property type="entry name" value="Spo0E-like_sf"/>
</dbReference>
<reference evidence="1 2" key="1">
    <citation type="submission" date="2020-08" db="EMBL/GenBank/DDBJ databases">
        <title>Genomic Encyclopedia of Type Strains, Phase IV (KMG-IV): sequencing the most valuable type-strain genomes for metagenomic binning, comparative biology and taxonomic classification.</title>
        <authorList>
            <person name="Goeker M."/>
        </authorList>
    </citation>
    <scope>NUCLEOTIDE SEQUENCE [LARGE SCALE GENOMIC DNA]</scope>
    <source>
        <strain evidence="1 2">DSM 5391</strain>
    </source>
</reference>
<name>A0A7X0LX74_9BACI</name>
<dbReference type="RefSeq" id="WP_184527049.1">
    <property type="nucleotide sequence ID" value="NZ_JACHGK010000010.1"/>
</dbReference>
<gene>
    <name evidence="1" type="ORF">HNR53_002889</name>
</gene>
<dbReference type="InterPro" id="IPR036638">
    <property type="entry name" value="HLH_DNA-bd_sf"/>
</dbReference>